<dbReference type="Proteomes" id="UP000029227">
    <property type="component" value="Unassembled WGS sequence"/>
</dbReference>
<dbReference type="eggNOG" id="COG2205">
    <property type="taxonomic scope" value="Bacteria"/>
</dbReference>
<dbReference type="STRING" id="754436.JCM19237_2781"/>
<evidence type="ECO:0000313" key="1">
    <source>
        <dbReference type="EMBL" id="GAL06684.1"/>
    </source>
</evidence>
<evidence type="ECO:0000313" key="2">
    <source>
        <dbReference type="Proteomes" id="UP000029227"/>
    </source>
</evidence>
<accession>A0A090QXS9</accession>
<protein>
    <submittedName>
        <fullName evidence="1">Uncharacterized protein</fullName>
    </submittedName>
</protein>
<proteinExistence type="predicted"/>
<organism evidence="1 2">
    <name type="scientific">Photobacterium aphoticum</name>
    <dbReference type="NCBI Taxonomy" id="754436"/>
    <lineage>
        <taxon>Bacteria</taxon>
        <taxon>Pseudomonadati</taxon>
        <taxon>Pseudomonadota</taxon>
        <taxon>Gammaproteobacteria</taxon>
        <taxon>Vibrionales</taxon>
        <taxon>Vibrionaceae</taxon>
        <taxon>Photobacterium</taxon>
    </lineage>
</organism>
<sequence length="193" mass="22255">MFKDDINEHEKYALHTNAPLLGNGHYHVISSHLFYANNQVDKKENTLNLLQLDIALSSQQMLMMRRHEKDFLARQDDKYITKMMDEANAIKARLKTINDNMTMYGLASDFDYQETVSAIDAYLAQFNQLTKTVYLIHGDNQNKGAIDDLKQSTLGFERVAFVANDEQLTNQLIDLQSLLISFSKILIPHFSHR</sequence>
<dbReference type="AlphaFoldDB" id="A0A090QXS9"/>
<reference evidence="1 2" key="1">
    <citation type="journal article" date="2014" name="Genome Announc.">
        <title>Draft Genome Sequences of Two Vibrionaceae Species, Vibrio ponticus C121 and Photobacterium aphoticum C119, Isolated as Coral Reef Microbiota.</title>
        <authorList>
            <person name="Al-saari N."/>
            <person name="Meirelles P.M."/>
            <person name="Mino S."/>
            <person name="Suda W."/>
            <person name="Oshima K."/>
            <person name="Hattori M."/>
            <person name="Ohkuma M."/>
            <person name="Thompson F.L."/>
            <person name="Gomez-Gil B."/>
            <person name="Sawabe T."/>
            <person name="Sawabe T."/>
        </authorList>
    </citation>
    <scope>NUCLEOTIDE SEQUENCE [LARGE SCALE GENOMIC DNA]</scope>
    <source>
        <strain evidence="1 2">JCM 19237</strain>
    </source>
</reference>
<dbReference type="EMBL" id="BBMN01000012">
    <property type="protein sequence ID" value="GAL06684.1"/>
    <property type="molecule type" value="Genomic_DNA"/>
</dbReference>
<gene>
    <name evidence="1" type="ORF">JCM19237_2781</name>
</gene>
<name>A0A090QXS9_9GAMM</name>
<comment type="caution">
    <text evidence="1">The sequence shown here is derived from an EMBL/GenBank/DDBJ whole genome shotgun (WGS) entry which is preliminary data.</text>
</comment>